<dbReference type="InterPro" id="IPR036236">
    <property type="entry name" value="Znf_C2H2_sf"/>
</dbReference>
<dbReference type="SUPFAM" id="SSF140996">
    <property type="entry name" value="Hermes dimerisation domain"/>
    <property type="match status" value="1"/>
</dbReference>
<feature type="region of interest" description="Disordered" evidence="8">
    <location>
        <begin position="841"/>
        <end position="861"/>
    </location>
</feature>
<keyword evidence="6" id="KW-0539">Nucleus</keyword>
<dbReference type="Proteomes" id="UP000314983">
    <property type="component" value="Chromosome 6"/>
</dbReference>
<reference evidence="10" key="3">
    <citation type="submission" date="2020-05" db="EMBL/GenBank/DDBJ databases">
        <title>Electrophorus electricus (electric eel) genome, fEleEle1, primary haplotype.</title>
        <authorList>
            <person name="Myers G."/>
            <person name="Meyer A."/>
            <person name="Fedrigo O."/>
            <person name="Formenti G."/>
            <person name="Rhie A."/>
            <person name="Tracey A."/>
            <person name="Sims Y."/>
            <person name="Jarvis E.D."/>
        </authorList>
    </citation>
    <scope>NUCLEOTIDE SEQUENCE [LARGE SCALE GENOMIC DNA]</scope>
</reference>
<proteinExistence type="predicted"/>
<dbReference type="GO" id="GO:0005634">
    <property type="term" value="C:nucleus"/>
    <property type="evidence" value="ECO:0007669"/>
    <property type="project" value="UniProtKB-SubCell"/>
</dbReference>
<comment type="subcellular location">
    <subcellularLocation>
        <location evidence="1">Nucleus</location>
    </subcellularLocation>
</comment>
<keyword evidence="5" id="KW-0238">DNA-binding</keyword>
<dbReference type="PROSITE" id="PS50808">
    <property type="entry name" value="ZF_BED"/>
    <property type="match status" value="1"/>
</dbReference>
<sequence length="876" mass="96055">MEARRRPGTLSTPNLRRRMDRILPFSERRTSKVWDHYTQLSMYRVECNHCKRQLSFHNSTTSMREHLGRKHSIRDGAVPPPNTADVPNPSALHPQMVQSTLLSGRFAASAVGADAPPGAFQPVVPVVVKEEQHEEASVEAAEAKHTCTTYPPSTAGAGSTSNANSIPNPDMDPSYGFSPEEINSTLSSSGGSSNNSGTRGCSDKRAGVFTELILEMVFRDLQPLSVVEERGFRLLLSCLEPNYPVPSPSLLGSLLWHRYHVLKQCLRQHLETSLAPRCLALCAEHWRSVEGCGVEGSGQFYLTVSSHFVDSNWRLARCVLETRPIPEHKGGTTEAGPVKFADTLKAVLSEFHIPENYVFCIVYDTPSEYQQVFPGPSRAPVLSLPDSWEPLLCAGEALKICIQEGLNIETVRQALTDARGIILHFQHDSDAAAALNQKAEAANKGSARLVLDDPGRWATAIDMCESLLELKWVVSSVLEEQKAAPNLADHQWRLLHELVPVLRTVRIAASFLSEDINAAVSALMPCLQGVSRLLGQNMAECGCPLVRGVMEKIRSGMEKRWRLSDEEALLGCPAVLASFLDPRFKEMRFLSPHARSKLHDKVKELLSVQAYAEDGAAGQEADRGLEIGENEVGGNAPGLGLDDPLPIPTVASLDSPESCASAEEGDSIELQQNGTVVPVSSPEQVNESTHTGSSPSKVGGGGRKRSAGMAGLTSPLRSDRQLSARMRMSPLPQSMYDILLGEDPTERMPEIQQQLENYIAEPLCKRSLSPLHWWRNKEHRFPAVARLARKFLAIPATAIPADRAFAPRECPVAHRRAMLGPKHLDHILFLHQNCDYVEQLKGSPSGHGESDHNSSVSGNQSRDSLYQTLVSYDSKV</sequence>
<dbReference type="AlphaFoldDB" id="A0A4W4EBW4"/>
<keyword evidence="2" id="KW-0479">Metal-binding</keyword>
<dbReference type="PANTHER" id="PTHR46169">
    <property type="entry name" value="DNA REPLICATION-RELATED ELEMENT FACTOR, ISOFORM A"/>
    <property type="match status" value="1"/>
</dbReference>
<reference evidence="10" key="4">
    <citation type="submission" date="2025-08" db="UniProtKB">
        <authorList>
            <consortium name="Ensembl"/>
        </authorList>
    </citation>
    <scope>IDENTIFICATION</scope>
</reference>
<dbReference type="SUPFAM" id="SSF53098">
    <property type="entry name" value="Ribonuclease H-like"/>
    <property type="match status" value="1"/>
</dbReference>
<dbReference type="CTD" id="101884515"/>
<dbReference type="GO" id="GO:0008270">
    <property type="term" value="F:zinc ion binding"/>
    <property type="evidence" value="ECO:0007669"/>
    <property type="project" value="UniProtKB-KW"/>
</dbReference>
<accession>A0A4W4EBW4</accession>
<feature type="region of interest" description="Disordered" evidence="8">
    <location>
        <begin position="134"/>
        <end position="202"/>
    </location>
</feature>
<dbReference type="Ensembl" id="ENSEEET00000009672.2">
    <property type="protein sequence ID" value="ENSEEEP00000009554.2"/>
    <property type="gene ID" value="ENSEEEG00000004886.2"/>
</dbReference>
<feature type="region of interest" description="Disordered" evidence="8">
    <location>
        <begin position="628"/>
        <end position="722"/>
    </location>
</feature>
<dbReference type="InterPro" id="IPR008906">
    <property type="entry name" value="HATC_C_dom"/>
</dbReference>
<evidence type="ECO:0000256" key="6">
    <source>
        <dbReference type="ARBA" id="ARBA00023242"/>
    </source>
</evidence>
<evidence type="ECO:0000313" key="11">
    <source>
        <dbReference type="Proteomes" id="UP000314983"/>
    </source>
</evidence>
<dbReference type="InterPro" id="IPR052717">
    <property type="entry name" value="Vacuolar_transposase_reg"/>
</dbReference>
<dbReference type="GO" id="GO:0046983">
    <property type="term" value="F:protein dimerization activity"/>
    <property type="evidence" value="ECO:0007669"/>
    <property type="project" value="InterPro"/>
</dbReference>
<feature type="domain" description="BED-type" evidence="9">
    <location>
        <begin position="28"/>
        <end position="78"/>
    </location>
</feature>
<reference evidence="11" key="2">
    <citation type="journal article" date="2017" name="Sci. Adv.">
        <title>A tail of two voltages: Proteomic comparison of the three electric organs of the electric eel.</title>
        <authorList>
            <person name="Traeger L.L."/>
            <person name="Sabat G."/>
            <person name="Barrett-Wilt G.A."/>
            <person name="Wells G.B."/>
            <person name="Sussman M.R."/>
        </authorList>
    </citation>
    <scope>NUCLEOTIDE SEQUENCE [LARGE SCALE GENOMIC DNA]</scope>
</reference>
<dbReference type="GeneTree" id="ENSGT00940000158431"/>
<dbReference type="InterPro" id="IPR012337">
    <property type="entry name" value="RNaseH-like_sf"/>
</dbReference>
<evidence type="ECO:0000313" key="10">
    <source>
        <dbReference type="Ensembl" id="ENSEEEP00000009554.2"/>
    </source>
</evidence>
<dbReference type="SMART" id="SM00614">
    <property type="entry name" value="ZnF_BED"/>
    <property type="match status" value="1"/>
</dbReference>
<protein>
    <recommendedName>
        <fullName evidence="9">BED-type domain-containing protein</fullName>
    </recommendedName>
</protein>
<evidence type="ECO:0000259" key="9">
    <source>
        <dbReference type="PROSITE" id="PS50808"/>
    </source>
</evidence>
<evidence type="ECO:0000256" key="4">
    <source>
        <dbReference type="ARBA" id="ARBA00022833"/>
    </source>
</evidence>
<feature type="compositionally biased region" description="Low complexity" evidence="8">
    <location>
        <begin position="183"/>
        <end position="198"/>
    </location>
</feature>
<evidence type="ECO:0000256" key="7">
    <source>
        <dbReference type="PROSITE-ProRule" id="PRU00027"/>
    </source>
</evidence>
<reference evidence="11" key="1">
    <citation type="journal article" date="2014" name="Science">
        <title>Nonhuman genetics. Genomic basis for the convergent evolution of electric organs.</title>
        <authorList>
            <person name="Gallant J.R."/>
            <person name="Traeger L.L."/>
            <person name="Volkening J.D."/>
            <person name="Moffett H."/>
            <person name="Chen P.H."/>
            <person name="Novina C.D."/>
            <person name="Phillips G.N.Jr."/>
            <person name="Anand R."/>
            <person name="Wells G.B."/>
            <person name="Pinch M."/>
            <person name="Guth R."/>
            <person name="Unguez G.A."/>
            <person name="Albert J.S."/>
            <person name="Zakon H.H."/>
            <person name="Samanta M.P."/>
            <person name="Sussman M.R."/>
        </authorList>
    </citation>
    <scope>NUCLEOTIDE SEQUENCE [LARGE SCALE GENOMIC DNA]</scope>
</reference>
<keyword evidence="4" id="KW-0862">Zinc</keyword>
<dbReference type="Pfam" id="PF05699">
    <property type="entry name" value="Dimer_Tnp_hAT"/>
    <property type="match status" value="1"/>
</dbReference>
<reference evidence="10" key="5">
    <citation type="submission" date="2025-09" db="UniProtKB">
        <authorList>
            <consortium name="Ensembl"/>
        </authorList>
    </citation>
    <scope>IDENTIFICATION</scope>
</reference>
<dbReference type="SUPFAM" id="SSF57667">
    <property type="entry name" value="beta-beta-alpha zinc fingers"/>
    <property type="match status" value="1"/>
</dbReference>
<feature type="compositionally biased region" description="Basic and acidic residues" evidence="8">
    <location>
        <begin position="134"/>
        <end position="145"/>
    </location>
</feature>
<dbReference type="InterPro" id="IPR003656">
    <property type="entry name" value="Znf_BED"/>
</dbReference>
<evidence type="ECO:0000256" key="5">
    <source>
        <dbReference type="ARBA" id="ARBA00023125"/>
    </source>
</evidence>
<evidence type="ECO:0000256" key="8">
    <source>
        <dbReference type="SAM" id="MobiDB-lite"/>
    </source>
</evidence>
<feature type="compositionally biased region" description="Polar residues" evidence="8">
    <location>
        <begin position="681"/>
        <end position="696"/>
    </location>
</feature>
<dbReference type="GO" id="GO:0003677">
    <property type="term" value="F:DNA binding"/>
    <property type="evidence" value="ECO:0007669"/>
    <property type="project" value="UniProtKB-KW"/>
</dbReference>
<evidence type="ECO:0000256" key="3">
    <source>
        <dbReference type="ARBA" id="ARBA00022771"/>
    </source>
</evidence>
<dbReference type="Pfam" id="PF02892">
    <property type="entry name" value="zf-BED"/>
    <property type="match status" value="1"/>
</dbReference>
<evidence type="ECO:0000256" key="2">
    <source>
        <dbReference type="ARBA" id="ARBA00022723"/>
    </source>
</evidence>
<keyword evidence="11" id="KW-1185">Reference proteome</keyword>
<dbReference type="OMA" id="VSCESNE"/>
<keyword evidence="3 7" id="KW-0863">Zinc-finger</keyword>
<dbReference type="GO" id="GO:0006357">
    <property type="term" value="P:regulation of transcription by RNA polymerase II"/>
    <property type="evidence" value="ECO:0007669"/>
    <property type="project" value="TreeGrafter"/>
</dbReference>
<organism evidence="10 11">
    <name type="scientific">Electrophorus electricus</name>
    <name type="common">Electric eel</name>
    <name type="synonym">Gymnotus electricus</name>
    <dbReference type="NCBI Taxonomy" id="8005"/>
    <lineage>
        <taxon>Eukaryota</taxon>
        <taxon>Metazoa</taxon>
        <taxon>Chordata</taxon>
        <taxon>Craniata</taxon>
        <taxon>Vertebrata</taxon>
        <taxon>Euteleostomi</taxon>
        <taxon>Actinopterygii</taxon>
        <taxon>Neopterygii</taxon>
        <taxon>Teleostei</taxon>
        <taxon>Ostariophysi</taxon>
        <taxon>Gymnotiformes</taxon>
        <taxon>Gymnotoidei</taxon>
        <taxon>Gymnotidae</taxon>
        <taxon>Electrophorus</taxon>
    </lineage>
</organism>
<name>A0A4W4EBW4_ELEEL</name>
<gene>
    <name evidence="10" type="primary">zbed4l2</name>
</gene>
<feature type="compositionally biased region" description="Polar residues" evidence="8">
    <location>
        <begin position="146"/>
        <end position="167"/>
    </location>
</feature>
<evidence type="ECO:0000256" key="1">
    <source>
        <dbReference type="ARBA" id="ARBA00004123"/>
    </source>
</evidence>
<dbReference type="PANTHER" id="PTHR46169:SF9">
    <property type="entry name" value="SI:DKEYP-117B8.4"/>
    <property type="match status" value="1"/>
</dbReference>